<dbReference type="NCBIfam" id="NF041392">
    <property type="entry name" value="XylDh_Gfo6_Halo"/>
    <property type="match status" value="1"/>
</dbReference>
<dbReference type="SUPFAM" id="SSF51735">
    <property type="entry name" value="NAD(P)-binding Rossmann-fold domains"/>
    <property type="match status" value="1"/>
</dbReference>
<gene>
    <name evidence="6" type="ORF">GCM10009017_14050</name>
    <name evidence="7" type="ORF">J2752_000334</name>
</gene>
<dbReference type="RefSeq" id="WP_407647595.1">
    <property type="nucleotide sequence ID" value="NZ_BMOO01000003.1"/>
</dbReference>
<evidence type="ECO:0000313" key="6">
    <source>
        <dbReference type="EMBL" id="GGM65153.1"/>
    </source>
</evidence>
<evidence type="ECO:0000259" key="5">
    <source>
        <dbReference type="Pfam" id="PF22725"/>
    </source>
</evidence>
<dbReference type="Proteomes" id="UP000765891">
    <property type="component" value="Unassembled WGS sequence"/>
</dbReference>
<reference evidence="6" key="1">
    <citation type="journal article" date="2014" name="Int. J. Syst. Evol. Microbiol.">
        <title>Complete genome sequence of Corynebacterium casei LMG S-19264T (=DSM 44701T), isolated from a smear-ripened cheese.</title>
        <authorList>
            <consortium name="US DOE Joint Genome Institute (JGI-PGF)"/>
            <person name="Walter F."/>
            <person name="Albersmeier A."/>
            <person name="Kalinowski J."/>
            <person name="Ruckert C."/>
        </authorList>
    </citation>
    <scope>NUCLEOTIDE SEQUENCE</scope>
    <source>
        <strain evidence="6">JCM 16108</strain>
    </source>
</reference>
<reference evidence="6" key="2">
    <citation type="submission" date="2020-09" db="EMBL/GenBank/DDBJ databases">
        <authorList>
            <person name="Sun Q."/>
            <person name="Ohkuma M."/>
        </authorList>
    </citation>
    <scope>NUCLEOTIDE SEQUENCE</scope>
    <source>
        <strain evidence="6">JCM 16108</strain>
    </source>
</reference>
<comment type="similarity">
    <text evidence="1">Belongs to the Gfo/Idh/MocA family.</text>
</comment>
<protein>
    <submittedName>
        <fullName evidence="6">Glucose-fructose oxidoreductase</fullName>
    </submittedName>
    <submittedName>
        <fullName evidence="7">Xylose dehydrogenase (NAD/NADP)</fullName>
    </submittedName>
</protein>
<evidence type="ECO:0000313" key="7">
    <source>
        <dbReference type="EMBL" id="MBP1953453.1"/>
    </source>
</evidence>
<dbReference type="PANTHER" id="PTHR22604">
    <property type="entry name" value="OXIDOREDUCTASES"/>
    <property type="match status" value="1"/>
</dbReference>
<dbReference type="Pfam" id="PF22725">
    <property type="entry name" value="GFO_IDH_MocA_C3"/>
    <property type="match status" value="1"/>
</dbReference>
<feature type="compositionally biased region" description="Basic and acidic residues" evidence="3">
    <location>
        <begin position="20"/>
        <end position="41"/>
    </location>
</feature>
<dbReference type="EMBL" id="BMOO01000003">
    <property type="protein sequence ID" value="GGM65153.1"/>
    <property type="molecule type" value="Genomic_DNA"/>
</dbReference>
<organism evidence="6 8">
    <name type="scientific">Halarchaeum rubridurum</name>
    <dbReference type="NCBI Taxonomy" id="489911"/>
    <lineage>
        <taxon>Archaea</taxon>
        <taxon>Methanobacteriati</taxon>
        <taxon>Methanobacteriota</taxon>
        <taxon>Stenosarchaea group</taxon>
        <taxon>Halobacteria</taxon>
        <taxon>Halobacteriales</taxon>
        <taxon>Halobacteriaceae</taxon>
    </lineage>
</organism>
<comment type="caution">
    <text evidence="6">The sequence shown here is derived from an EMBL/GenBank/DDBJ whole genome shotgun (WGS) entry which is preliminary data.</text>
</comment>
<evidence type="ECO:0000313" key="8">
    <source>
        <dbReference type="Proteomes" id="UP000614609"/>
    </source>
</evidence>
<feature type="domain" description="Gfo/Idh/MocA-like oxidoreductase N-terminal" evidence="4">
    <location>
        <begin position="70"/>
        <end position="192"/>
    </location>
</feature>
<dbReference type="Proteomes" id="UP000614609">
    <property type="component" value="Unassembled WGS sequence"/>
</dbReference>
<dbReference type="Pfam" id="PF01408">
    <property type="entry name" value="GFO_IDH_MocA"/>
    <property type="match status" value="1"/>
</dbReference>
<evidence type="ECO:0000256" key="1">
    <source>
        <dbReference type="ARBA" id="ARBA00010928"/>
    </source>
</evidence>
<proteinExistence type="inferred from homology"/>
<evidence type="ECO:0000256" key="3">
    <source>
        <dbReference type="SAM" id="MobiDB-lite"/>
    </source>
</evidence>
<dbReference type="GO" id="GO:0000166">
    <property type="term" value="F:nucleotide binding"/>
    <property type="evidence" value="ECO:0007669"/>
    <property type="project" value="InterPro"/>
</dbReference>
<dbReference type="InterPro" id="IPR036291">
    <property type="entry name" value="NAD(P)-bd_dom_sf"/>
</dbReference>
<evidence type="ECO:0000256" key="2">
    <source>
        <dbReference type="ARBA" id="ARBA00023002"/>
    </source>
</evidence>
<dbReference type="AlphaFoldDB" id="A0A830FV71"/>
<evidence type="ECO:0000259" key="4">
    <source>
        <dbReference type="Pfam" id="PF01408"/>
    </source>
</evidence>
<dbReference type="EMBL" id="JAGGKO010000001">
    <property type="protein sequence ID" value="MBP1953453.1"/>
    <property type="molecule type" value="Genomic_DNA"/>
</dbReference>
<keyword evidence="8" id="KW-1185">Reference proteome</keyword>
<reference evidence="7" key="3">
    <citation type="submission" date="2021-03" db="EMBL/GenBank/DDBJ databases">
        <title>Genomic Encyclopedia of Type Strains, Phase IV (KMG-IV): sequencing the most valuable type-strain genomes for metagenomic binning, comparative biology and taxonomic classification.</title>
        <authorList>
            <person name="Goeker M."/>
        </authorList>
    </citation>
    <scope>NUCLEOTIDE SEQUENCE</scope>
    <source>
        <strain evidence="7">DSM 22443</strain>
    </source>
</reference>
<dbReference type="InterPro" id="IPR050984">
    <property type="entry name" value="Gfo/Idh/MocA_domain"/>
</dbReference>
<dbReference type="InterPro" id="IPR055170">
    <property type="entry name" value="GFO_IDH_MocA-like_dom"/>
</dbReference>
<dbReference type="InterPro" id="IPR000683">
    <property type="entry name" value="Gfo/Idh/MocA-like_OxRdtase_N"/>
</dbReference>
<keyword evidence="2" id="KW-0560">Oxidoreductase</keyword>
<name>A0A830FV71_9EURY</name>
<dbReference type="PANTHER" id="PTHR22604:SF105">
    <property type="entry name" value="TRANS-1,2-DIHYDROBENZENE-1,2-DIOL DEHYDROGENASE"/>
    <property type="match status" value="1"/>
</dbReference>
<dbReference type="SUPFAM" id="SSF55347">
    <property type="entry name" value="Glyceraldehyde-3-phosphate dehydrogenase-like, C-terminal domain"/>
    <property type="match status" value="1"/>
</dbReference>
<dbReference type="Gene3D" id="3.40.50.720">
    <property type="entry name" value="NAD(P)-binding Rossmann-like Domain"/>
    <property type="match status" value="1"/>
</dbReference>
<dbReference type="InterPro" id="IPR008354">
    <property type="entry name" value="Glc-Fru_OxRdtase_bac"/>
</dbReference>
<dbReference type="Gene3D" id="3.30.360.10">
    <property type="entry name" value="Dihydrodipicolinate Reductase, domain 2"/>
    <property type="match status" value="1"/>
</dbReference>
<feature type="domain" description="GFO/IDH/MocA-like oxidoreductase" evidence="5">
    <location>
        <begin position="200"/>
        <end position="326"/>
    </location>
</feature>
<dbReference type="GO" id="GO:0016491">
    <property type="term" value="F:oxidoreductase activity"/>
    <property type="evidence" value="ECO:0007669"/>
    <property type="project" value="UniProtKB-KW"/>
</dbReference>
<dbReference type="InterPro" id="IPR049838">
    <property type="entry name" value="XacA-like"/>
</dbReference>
<dbReference type="PRINTS" id="PR01775">
    <property type="entry name" value="GLFROXRDTASE"/>
</dbReference>
<feature type="region of interest" description="Disordered" evidence="3">
    <location>
        <begin position="1"/>
        <end position="42"/>
    </location>
</feature>
<accession>A0A830FV71</accession>
<sequence length="403" mass="43335">MVCGTRQPGPRPAASADPGPKSDDRDSYATADTHRDDDHARSRAMSGLTSFLDEFDERDWQDADAADGPVRFAMVGVGWWVTDQAAPAVTASELCETTVLVSRGKEKAADAAADLGVEHGLSSEELRAGVAADDYDAVYVCTPNAAHLETVEAAAELGKPVLCEKPMEASSERAEAMVEACEAADVPLMVAYRMQTDPAVRRARELVAAGAIGDVAHVHGHMSQSLLRDIFPDPDQWRLNPDLAGPGASVTDLGVYPLNTTRFVLDADPLAVQSMLYSEHEGFEDVPDERAAFTVRFPDGVFASFSASQQAHETGFLRIVGTEGEITLDPAFFNRNDAGLTVARGDQAAEIDFEPVDQMEAEFDYFADRLLTGRDIYPDGAHGVTDIRAVEAVLAGETETRTL</sequence>